<keyword evidence="2 5" id="KW-0326">Glycosidase</keyword>
<feature type="domain" description="Glycoside hydrolase family 31 TIM barrel" evidence="3">
    <location>
        <begin position="330"/>
        <end position="638"/>
    </location>
</feature>
<dbReference type="RefSeq" id="WP_182633573.1">
    <property type="nucleotide sequence ID" value="NZ_JAALDM010000319.1"/>
</dbReference>
<evidence type="ECO:0000256" key="2">
    <source>
        <dbReference type="RuleBase" id="RU361185"/>
    </source>
</evidence>
<dbReference type="EC" id="3.2.1.20" evidence="5"/>
<dbReference type="PANTHER" id="PTHR46959:SF2">
    <property type="entry name" value="SULFOQUINOVOSIDASE"/>
    <property type="match status" value="1"/>
</dbReference>
<name>A0ABV5JSG2_9ACTN</name>
<dbReference type="GO" id="GO:0004558">
    <property type="term" value="F:alpha-1,4-glucosidase activity"/>
    <property type="evidence" value="ECO:0007669"/>
    <property type="project" value="UniProtKB-EC"/>
</dbReference>
<dbReference type="SUPFAM" id="SSF51445">
    <property type="entry name" value="(Trans)glycosidases"/>
    <property type="match status" value="1"/>
</dbReference>
<accession>A0ABV5JSG2</accession>
<reference evidence="5 6" key="1">
    <citation type="submission" date="2024-09" db="EMBL/GenBank/DDBJ databases">
        <authorList>
            <person name="Sun Q."/>
            <person name="Mori K."/>
        </authorList>
    </citation>
    <scope>NUCLEOTIDE SEQUENCE [LARGE SCALE GENOMIC DNA]</scope>
    <source>
        <strain evidence="5 6">CCM 7659</strain>
    </source>
</reference>
<keyword evidence="2 5" id="KW-0378">Hydrolase</keyword>
<dbReference type="Gene3D" id="2.60.40.1180">
    <property type="entry name" value="Golgi alpha-mannosidase II"/>
    <property type="match status" value="1"/>
</dbReference>
<dbReference type="Proteomes" id="UP001589700">
    <property type="component" value="Unassembled WGS sequence"/>
</dbReference>
<keyword evidence="6" id="KW-1185">Reference proteome</keyword>
<comment type="similarity">
    <text evidence="1 2">Belongs to the glycosyl hydrolase 31 family.</text>
</comment>
<comment type="caution">
    <text evidence="5">The sequence shown here is derived from an EMBL/GenBank/DDBJ whole genome shotgun (WGS) entry which is preliminary data.</text>
</comment>
<dbReference type="InterPro" id="IPR013780">
    <property type="entry name" value="Glyco_hydro_b"/>
</dbReference>
<organism evidence="5 6">
    <name type="scientific">Dietzia aerolata</name>
    <dbReference type="NCBI Taxonomy" id="595984"/>
    <lineage>
        <taxon>Bacteria</taxon>
        <taxon>Bacillati</taxon>
        <taxon>Actinomycetota</taxon>
        <taxon>Actinomycetes</taxon>
        <taxon>Mycobacteriales</taxon>
        <taxon>Dietziaceae</taxon>
        <taxon>Dietzia</taxon>
    </lineage>
</organism>
<gene>
    <name evidence="5" type="ORF">ACFFVD_08555</name>
</gene>
<dbReference type="InterPro" id="IPR017853">
    <property type="entry name" value="GH"/>
</dbReference>
<evidence type="ECO:0000259" key="3">
    <source>
        <dbReference type="Pfam" id="PF01055"/>
    </source>
</evidence>
<sequence length="758" mass="80200">MIGDTIRQWALGAVGAAVTGSLAMGGTASVDMLGVPSDHLAVMSPHELVIEPEAVGEHVVGGHTVVVTDDSVSVLEDGQPVWSNSPGTAFLTAGTGQVGWEENRGYFWADVAHSEQSTTQRVTGVQATGGAVTLTGELASEGGAVPFTVSFTERSGGGVTAEVDTGTAAGGDRNAEVVQWTGGRTPGAEVHGFGEQFDEFNLDGRLIPVVAREQGVGRGEQPLTLLADLSNGGAGGTTSMTFAAWPTYVTSDMQGVRVDPGDEATHAFAIGDTRRPDTVGLEVWAPSMRLELTRGDTPADLIATQQGAVDRPALADWTQEGAIVGIQGGTDEVRQTVDTLEAAGTEVSGVWLQDWTGQRTTDFGDRLWWTWQLDQQRYPGWDELVSDLHERGIKTTTYVNPWLVDAAPKNDPAIRNLWAEARDAGLLVKAPDGSPYMVDQGGYSAALVDFTNPAGRDWMSTVIAEEVLAHGVDGFMADFGEGLPMDAVLFDGDAELMHNAWPRLWAETVREGCEKAGRPDCVTWFRAGTSGMDSQTPAFWNGDQMVGWSDEDGLPSALRGTFSSGVSGWPVVHSDVGGYTSVDLVVTDYVRDAELLARWGEYSAFGPMFRSHEGNRPAVNRQVYDDDEVAAFARNSRIFSALVPYRSDVLAEAASTGVPAVRHTWINFPGTAAAQADEQFMLGDAVLVAPVLAPGQSTVQVTLPPGTWRHLITGQVFQGDATITVDAPIGTPAAFIAADHPMADQLVADVSAAAGAAG</sequence>
<dbReference type="InterPro" id="IPR044112">
    <property type="entry name" value="YihQ_TIM-like"/>
</dbReference>
<evidence type="ECO:0000259" key="4">
    <source>
        <dbReference type="Pfam" id="PF21365"/>
    </source>
</evidence>
<dbReference type="EMBL" id="JBHMDY010000004">
    <property type="protein sequence ID" value="MFB9259850.1"/>
    <property type="molecule type" value="Genomic_DNA"/>
</dbReference>
<dbReference type="SUPFAM" id="SSF51011">
    <property type="entry name" value="Glycosyl hydrolase domain"/>
    <property type="match status" value="1"/>
</dbReference>
<evidence type="ECO:0000256" key="1">
    <source>
        <dbReference type="ARBA" id="ARBA00007806"/>
    </source>
</evidence>
<dbReference type="InterPro" id="IPR048395">
    <property type="entry name" value="Glyco_hydro_31_C"/>
</dbReference>
<dbReference type="CDD" id="cd06594">
    <property type="entry name" value="GH31_glucosidase_YihQ"/>
    <property type="match status" value="1"/>
</dbReference>
<dbReference type="InterPro" id="IPR052990">
    <property type="entry name" value="Sulfoquinovosidase_GH31"/>
</dbReference>
<dbReference type="PANTHER" id="PTHR46959">
    <property type="entry name" value="SULFOQUINOVOSIDASE"/>
    <property type="match status" value="1"/>
</dbReference>
<dbReference type="Gene3D" id="2.60.40.1760">
    <property type="entry name" value="glycosyl hydrolase (family 31)"/>
    <property type="match status" value="1"/>
</dbReference>
<dbReference type="NCBIfam" id="NF007746">
    <property type="entry name" value="PRK10426.1"/>
    <property type="match status" value="1"/>
</dbReference>
<dbReference type="Pfam" id="PF21365">
    <property type="entry name" value="Glyco_hydro_31_3rd"/>
    <property type="match status" value="1"/>
</dbReference>
<evidence type="ECO:0000313" key="5">
    <source>
        <dbReference type="EMBL" id="MFB9259850.1"/>
    </source>
</evidence>
<proteinExistence type="inferred from homology"/>
<dbReference type="InterPro" id="IPR000322">
    <property type="entry name" value="Glyco_hydro_31_TIM"/>
</dbReference>
<evidence type="ECO:0000313" key="6">
    <source>
        <dbReference type="Proteomes" id="UP001589700"/>
    </source>
</evidence>
<dbReference type="Gene3D" id="3.20.20.80">
    <property type="entry name" value="Glycosidases"/>
    <property type="match status" value="1"/>
</dbReference>
<protein>
    <submittedName>
        <fullName evidence="5">Alpha-glucosidase</fullName>
        <ecNumber evidence="5">3.2.1.20</ecNumber>
    </submittedName>
</protein>
<dbReference type="Pfam" id="PF01055">
    <property type="entry name" value="Glyco_hydro_31_2nd"/>
    <property type="match status" value="1"/>
</dbReference>
<feature type="domain" description="Glycosyl hydrolase family 31 C-terminal" evidence="4">
    <location>
        <begin position="657"/>
        <end position="733"/>
    </location>
</feature>